<reference evidence="2 3" key="1">
    <citation type="submission" date="2018-04" db="EMBL/GenBank/DDBJ databases">
        <title>Genomic Encyclopedia of Archaeal and Bacterial Type Strains, Phase II (KMG-II): from individual species to whole genera.</title>
        <authorList>
            <person name="Goeker M."/>
        </authorList>
    </citation>
    <scope>NUCLEOTIDE SEQUENCE [LARGE SCALE GENOMIC DNA]</scope>
    <source>
        <strain evidence="2 3">DSM 5822</strain>
    </source>
</reference>
<dbReference type="AlphaFoldDB" id="A0A2T5J3V1"/>
<feature type="transmembrane region" description="Helical" evidence="1">
    <location>
        <begin position="36"/>
        <end position="59"/>
    </location>
</feature>
<gene>
    <name evidence="2" type="ORF">C8N29_101363</name>
</gene>
<evidence type="ECO:0000313" key="3">
    <source>
        <dbReference type="Proteomes" id="UP000244223"/>
    </source>
</evidence>
<name>A0A2T5J3V1_9GAMM</name>
<dbReference type="Proteomes" id="UP000244223">
    <property type="component" value="Unassembled WGS sequence"/>
</dbReference>
<comment type="caution">
    <text evidence="2">The sequence shown here is derived from an EMBL/GenBank/DDBJ whole genome shotgun (WGS) entry which is preliminary data.</text>
</comment>
<accession>A0A2T5J3V1</accession>
<dbReference type="RefSeq" id="WP_107864304.1">
    <property type="nucleotide sequence ID" value="NZ_QAON01000001.1"/>
</dbReference>
<dbReference type="EMBL" id="QAON01000001">
    <property type="protein sequence ID" value="PTQ91290.1"/>
    <property type="molecule type" value="Genomic_DNA"/>
</dbReference>
<evidence type="ECO:0000313" key="2">
    <source>
        <dbReference type="EMBL" id="PTQ91290.1"/>
    </source>
</evidence>
<organism evidence="2 3">
    <name type="scientific">Agitococcus lubricus</name>
    <dbReference type="NCBI Taxonomy" id="1077255"/>
    <lineage>
        <taxon>Bacteria</taxon>
        <taxon>Pseudomonadati</taxon>
        <taxon>Pseudomonadota</taxon>
        <taxon>Gammaproteobacteria</taxon>
        <taxon>Moraxellales</taxon>
        <taxon>Moraxellaceae</taxon>
        <taxon>Agitococcus</taxon>
    </lineage>
</organism>
<keyword evidence="1" id="KW-0472">Membrane</keyword>
<keyword evidence="1" id="KW-1133">Transmembrane helix</keyword>
<protein>
    <submittedName>
        <fullName evidence="2">Uncharacterized protein</fullName>
    </submittedName>
</protein>
<keyword evidence="3" id="KW-1185">Reference proteome</keyword>
<feature type="transmembrane region" description="Helical" evidence="1">
    <location>
        <begin position="7"/>
        <end position="30"/>
    </location>
</feature>
<keyword evidence="1" id="KW-0812">Transmembrane</keyword>
<proteinExistence type="predicted"/>
<evidence type="ECO:0000256" key="1">
    <source>
        <dbReference type="SAM" id="Phobius"/>
    </source>
</evidence>
<dbReference type="OrthoDB" id="6658954at2"/>
<sequence length="68" mass="7373">MNIRVASIIFTMASVVIAGIFLTVALVMGYEQASTVWWSIAAGLVVSLPITWIATNSLLTFSAKQQNR</sequence>